<dbReference type="EMBL" id="CAJVQC010033035">
    <property type="protein sequence ID" value="CAG8752840.1"/>
    <property type="molecule type" value="Genomic_DNA"/>
</dbReference>
<feature type="non-terminal residue" evidence="1">
    <location>
        <position position="1"/>
    </location>
</feature>
<organism evidence="1 2">
    <name type="scientific">Racocetra persica</name>
    <dbReference type="NCBI Taxonomy" id="160502"/>
    <lineage>
        <taxon>Eukaryota</taxon>
        <taxon>Fungi</taxon>
        <taxon>Fungi incertae sedis</taxon>
        <taxon>Mucoromycota</taxon>
        <taxon>Glomeromycotina</taxon>
        <taxon>Glomeromycetes</taxon>
        <taxon>Diversisporales</taxon>
        <taxon>Gigasporaceae</taxon>
        <taxon>Racocetra</taxon>
    </lineage>
</organism>
<dbReference type="Proteomes" id="UP000789920">
    <property type="component" value="Unassembled WGS sequence"/>
</dbReference>
<name>A0ACA9QP91_9GLOM</name>
<comment type="caution">
    <text evidence="1">The sequence shown here is derived from an EMBL/GenBank/DDBJ whole genome shotgun (WGS) entry which is preliminary data.</text>
</comment>
<evidence type="ECO:0000313" key="1">
    <source>
        <dbReference type="EMBL" id="CAG8752840.1"/>
    </source>
</evidence>
<keyword evidence="2" id="KW-1185">Reference proteome</keyword>
<accession>A0ACA9QP91</accession>
<sequence length="50" mass="5743">SDKLLDLFDCLVQNSSSTFSFEPDDKDIEEKFESVMVTSKKVEEKCQILP</sequence>
<proteinExistence type="predicted"/>
<protein>
    <submittedName>
        <fullName evidence="1">7625_t:CDS:1</fullName>
    </submittedName>
</protein>
<evidence type="ECO:0000313" key="2">
    <source>
        <dbReference type="Proteomes" id="UP000789920"/>
    </source>
</evidence>
<reference evidence="1" key="1">
    <citation type="submission" date="2021-06" db="EMBL/GenBank/DDBJ databases">
        <authorList>
            <person name="Kallberg Y."/>
            <person name="Tangrot J."/>
            <person name="Rosling A."/>
        </authorList>
    </citation>
    <scope>NUCLEOTIDE SEQUENCE</scope>
    <source>
        <strain evidence="1">MA461A</strain>
    </source>
</reference>
<gene>
    <name evidence="1" type="ORF">RPERSI_LOCUS14377</name>
</gene>